<dbReference type="PANTHER" id="PTHR13032:SF6">
    <property type="entry name" value="MITOCHONDRIAL IMPORT INNER MEMBRANE TRANSLOCASE SUBUNIT TIM21"/>
    <property type="match status" value="1"/>
</dbReference>
<sequence>MISTVLHQRARFMNSPSLKISLSKCKFNLAASIPTLKQLNIIPIRCHTTNSLLNKHNDSHKALNSLNKSFLDCKRRYQTNSSKLRKVKQSKNGIVEREKVKGWGELSTGQKAARAAKATTNISVIVIGVSVFGVLLYYVMSELFGPKSSTKVFNESLEKIRTNPECQKVLGTPIKGHGMPIPNSRLRHPRARLRDVINTDGTPHQIMQFYVEGPLTHGNALLDMIKDDQGNWVIKYLVVVIPGYGRRIYIEYHGDVKDKEN</sequence>
<evidence type="ECO:0000256" key="5">
    <source>
        <dbReference type="ARBA" id="ARBA00022946"/>
    </source>
</evidence>
<keyword evidence="5" id="KW-0809">Transit peptide</keyword>
<dbReference type="GO" id="GO:0030150">
    <property type="term" value="P:protein import into mitochondrial matrix"/>
    <property type="evidence" value="ECO:0007669"/>
    <property type="project" value="UniProtKB-UniRule"/>
</dbReference>
<keyword evidence="11" id="KW-1185">Reference proteome</keyword>
<keyword evidence="9" id="KW-0999">Mitochondrion inner membrane</keyword>
<evidence type="ECO:0000256" key="2">
    <source>
        <dbReference type="ARBA" id="ARBA00010867"/>
    </source>
</evidence>
<dbReference type="InterPro" id="IPR013261">
    <property type="entry name" value="Tim21"/>
</dbReference>
<dbReference type="GO" id="GO:0005744">
    <property type="term" value="C:TIM23 mitochondrial import inner membrane translocase complex"/>
    <property type="evidence" value="ECO:0007669"/>
    <property type="project" value="UniProtKB-UniRule"/>
</dbReference>
<keyword evidence="9" id="KW-0653">Protein transport</keyword>
<dbReference type="EMBL" id="CAJVPY010017356">
    <property type="protein sequence ID" value="CAG8761577.1"/>
    <property type="molecule type" value="Genomic_DNA"/>
</dbReference>
<dbReference type="AlphaFoldDB" id="A0A9N9J4D9"/>
<feature type="transmembrane region" description="Helical" evidence="9">
    <location>
        <begin position="120"/>
        <end position="140"/>
    </location>
</feature>
<protein>
    <recommendedName>
        <fullName evidence="3 9">Mitochondrial import inner membrane translocase subunit Tim21</fullName>
    </recommendedName>
</protein>
<evidence type="ECO:0000313" key="10">
    <source>
        <dbReference type="EMBL" id="CAG8761577.1"/>
    </source>
</evidence>
<proteinExistence type="inferred from homology"/>
<comment type="function">
    <text evidence="9">Essential component of the TIM23 complex, a complex that mediates the translocation of transit peptide-containing proteins across the mitochondrial inner membrane.</text>
</comment>
<keyword evidence="8 9" id="KW-0472">Membrane</keyword>
<evidence type="ECO:0000313" key="11">
    <source>
        <dbReference type="Proteomes" id="UP000789405"/>
    </source>
</evidence>
<dbReference type="Proteomes" id="UP000789405">
    <property type="component" value="Unassembled WGS sequence"/>
</dbReference>
<evidence type="ECO:0000256" key="8">
    <source>
        <dbReference type="ARBA" id="ARBA00023136"/>
    </source>
</evidence>
<organism evidence="10 11">
    <name type="scientific">Dentiscutata erythropus</name>
    <dbReference type="NCBI Taxonomy" id="1348616"/>
    <lineage>
        <taxon>Eukaryota</taxon>
        <taxon>Fungi</taxon>
        <taxon>Fungi incertae sedis</taxon>
        <taxon>Mucoromycota</taxon>
        <taxon>Glomeromycotina</taxon>
        <taxon>Glomeromycetes</taxon>
        <taxon>Diversisporales</taxon>
        <taxon>Gigasporaceae</taxon>
        <taxon>Dentiscutata</taxon>
    </lineage>
</organism>
<evidence type="ECO:0000256" key="6">
    <source>
        <dbReference type="ARBA" id="ARBA00022989"/>
    </source>
</evidence>
<keyword evidence="4 9" id="KW-0812">Transmembrane</keyword>
<dbReference type="OrthoDB" id="436405at2759"/>
<name>A0A9N9J4D9_9GLOM</name>
<comment type="subcellular location">
    <subcellularLocation>
        <location evidence="9">Mitochondrion inner membrane</location>
        <topology evidence="9">Single-pass membrane protein</topology>
    </subcellularLocation>
    <subcellularLocation>
        <location evidence="1">Mitochondrion membrane</location>
        <topology evidence="1">Single-pass membrane protein</topology>
    </subcellularLocation>
</comment>
<gene>
    <name evidence="10" type="ORF">DERYTH_LOCUS17864</name>
</gene>
<dbReference type="InterPro" id="IPR038552">
    <property type="entry name" value="Tim21_IMS_sf"/>
</dbReference>
<dbReference type="PANTHER" id="PTHR13032">
    <property type="entry name" value="MITOCHONDRIAL IMPORT INNER MEMBRANE TRANSLOCASE SUBUNIT TIM21"/>
    <property type="match status" value="1"/>
</dbReference>
<reference evidence="10" key="1">
    <citation type="submission" date="2021-06" db="EMBL/GenBank/DDBJ databases">
        <authorList>
            <person name="Kallberg Y."/>
            <person name="Tangrot J."/>
            <person name="Rosling A."/>
        </authorList>
    </citation>
    <scope>NUCLEOTIDE SEQUENCE</scope>
    <source>
        <strain evidence="10">MA453B</strain>
    </source>
</reference>
<evidence type="ECO:0000256" key="3">
    <source>
        <dbReference type="ARBA" id="ARBA00020726"/>
    </source>
</evidence>
<evidence type="ECO:0000256" key="7">
    <source>
        <dbReference type="ARBA" id="ARBA00023128"/>
    </source>
</evidence>
<keyword evidence="6 9" id="KW-1133">Transmembrane helix</keyword>
<keyword evidence="9" id="KW-0813">Transport</keyword>
<comment type="similarity">
    <text evidence="2 9">Belongs to the TIM21 family.</text>
</comment>
<keyword evidence="7 9" id="KW-0496">Mitochondrion</keyword>
<evidence type="ECO:0000256" key="4">
    <source>
        <dbReference type="ARBA" id="ARBA00022692"/>
    </source>
</evidence>
<dbReference type="Gene3D" id="3.10.450.320">
    <property type="entry name" value="Mitochondrial import inner membrane translocase subunit Tim21"/>
    <property type="match status" value="1"/>
</dbReference>
<keyword evidence="9" id="KW-0811">Translocation</keyword>
<dbReference type="Pfam" id="PF08294">
    <property type="entry name" value="TIM21"/>
    <property type="match status" value="1"/>
</dbReference>
<evidence type="ECO:0000256" key="9">
    <source>
        <dbReference type="RuleBase" id="RU367142"/>
    </source>
</evidence>
<evidence type="ECO:0000256" key="1">
    <source>
        <dbReference type="ARBA" id="ARBA00004304"/>
    </source>
</evidence>
<accession>A0A9N9J4D9</accession>
<comment type="subunit">
    <text evidence="9">Component of the TIM23 complex.</text>
</comment>
<comment type="caution">
    <text evidence="10">The sequence shown here is derived from an EMBL/GenBank/DDBJ whole genome shotgun (WGS) entry which is preliminary data.</text>
</comment>